<dbReference type="PANTHER" id="PTHR11407">
    <property type="entry name" value="LYSOZYME C"/>
    <property type="match status" value="1"/>
</dbReference>
<keyword evidence="8" id="KW-0732">Signal</keyword>
<keyword evidence="6" id="KW-0378">Hydrolase</keyword>
<protein>
    <recommendedName>
        <fullName evidence="3">lysozyme</fullName>
        <ecNumber evidence="3">3.2.1.17</ecNumber>
    </recommendedName>
</protein>
<evidence type="ECO:0000313" key="11">
    <source>
        <dbReference type="Proteomes" id="UP001107558"/>
    </source>
</evidence>
<feature type="signal peptide" evidence="8">
    <location>
        <begin position="1"/>
        <end position="19"/>
    </location>
</feature>
<dbReference type="EMBL" id="JADBJN010000003">
    <property type="protein sequence ID" value="KAG5671031.1"/>
    <property type="molecule type" value="Genomic_DNA"/>
</dbReference>
<dbReference type="Proteomes" id="UP001107558">
    <property type="component" value="Chromosome 3"/>
</dbReference>
<keyword evidence="4" id="KW-0081">Bacteriolytic enzyme</keyword>
<reference evidence="10" key="1">
    <citation type="submission" date="2021-03" db="EMBL/GenBank/DDBJ databases">
        <title>Chromosome level genome of the anhydrobiotic midge Polypedilum vanderplanki.</title>
        <authorList>
            <person name="Yoshida Y."/>
            <person name="Kikawada T."/>
            <person name="Gusev O."/>
        </authorList>
    </citation>
    <scope>NUCLEOTIDE SEQUENCE</scope>
    <source>
        <strain evidence="10">NIAS01</strain>
        <tissue evidence="10">Whole body or cell culture</tissue>
    </source>
</reference>
<evidence type="ECO:0000256" key="3">
    <source>
        <dbReference type="ARBA" id="ARBA00012732"/>
    </source>
</evidence>
<comment type="similarity">
    <text evidence="2 7">Belongs to the glycosyl hydrolase 22 family.</text>
</comment>
<dbReference type="FunFam" id="1.10.530.10:FF:000001">
    <property type="entry name" value="Lysozyme C"/>
    <property type="match status" value="1"/>
</dbReference>
<evidence type="ECO:0000256" key="1">
    <source>
        <dbReference type="ARBA" id="ARBA00000632"/>
    </source>
</evidence>
<dbReference type="GO" id="GO:0042742">
    <property type="term" value="P:defense response to bacterium"/>
    <property type="evidence" value="ECO:0007669"/>
    <property type="project" value="UniProtKB-KW"/>
</dbReference>
<dbReference type="AlphaFoldDB" id="A0A9J6BMX6"/>
<accession>A0A9J6BMX6</accession>
<dbReference type="InterPro" id="IPR023346">
    <property type="entry name" value="Lysozyme-like_dom_sf"/>
</dbReference>
<evidence type="ECO:0000256" key="2">
    <source>
        <dbReference type="ARBA" id="ARBA00010859"/>
    </source>
</evidence>
<dbReference type="PROSITE" id="PS00128">
    <property type="entry name" value="GLYCOSYL_HYDROL_F22_1"/>
    <property type="match status" value="1"/>
</dbReference>
<dbReference type="GO" id="GO:0031640">
    <property type="term" value="P:killing of cells of another organism"/>
    <property type="evidence" value="ECO:0007669"/>
    <property type="project" value="UniProtKB-KW"/>
</dbReference>
<evidence type="ECO:0000313" key="10">
    <source>
        <dbReference type="EMBL" id="KAG5671031.1"/>
    </source>
</evidence>
<feature type="chain" id="PRO_5039919368" description="lysozyme" evidence="8">
    <location>
        <begin position="20"/>
        <end position="141"/>
    </location>
</feature>
<comment type="catalytic activity">
    <reaction evidence="1">
        <text>Hydrolysis of (1-&gt;4)-beta-linkages between N-acetylmuramic acid and N-acetyl-D-glucosamine residues in a peptidoglycan and between N-acetyl-D-glucosamine residues in chitodextrins.</text>
        <dbReference type="EC" id="3.2.1.17"/>
    </reaction>
</comment>
<dbReference type="CDD" id="cd16899">
    <property type="entry name" value="LYZ_C_invert"/>
    <property type="match status" value="1"/>
</dbReference>
<evidence type="ECO:0000256" key="5">
    <source>
        <dbReference type="ARBA" id="ARBA00023157"/>
    </source>
</evidence>
<keyword evidence="6" id="KW-0326">Glycosidase</keyword>
<keyword evidence="11" id="KW-1185">Reference proteome</keyword>
<evidence type="ECO:0000256" key="4">
    <source>
        <dbReference type="ARBA" id="ARBA00022638"/>
    </source>
</evidence>
<name>A0A9J6BMX6_POLVA</name>
<proteinExistence type="inferred from homology"/>
<keyword evidence="5" id="KW-1015">Disulfide bond</keyword>
<dbReference type="SMART" id="SM00263">
    <property type="entry name" value="LYZ1"/>
    <property type="match status" value="1"/>
</dbReference>
<feature type="domain" description="Glycosyl hydrolases family 22 (GH22)" evidence="9">
    <location>
        <begin position="90"/>
        <end position="108"/>
    </location>
</feature>
<dbReference type="InterPro" id="IPR000974">
    <property type="entry name" value="Glyco_hydro_22_lys"/>
</dbReference>
<evidence type="ECO:0000256" key="8">
    <source>
        <dbReference type="SAM" id="SignalP"/>
    </source>
</evidence>
<evidence type="ECO:0000256" key="6">
    <source>
        <dbReference type="ARBA" id="ARBA00023295"/>
    </source>
</evidence>
<dbReference type="SUPFAM" id="SSF53955">
    <property type="entry name" value="Lysozyme-like"/>
    <property type="match status" value="1"/>
</dbReference>
<sequence>MKIFIISFLLFAIFAFSEAKVFTKCELVKALYKAGIPKSKLRDWACLVQHESSYNSKAKGGPNKNGSYDYGIFQINSKYWCGIGKVGGDCKINCNSLINNDITDDIKCAKTIYNRHNFTAWYGWNSKCKEKKLPSISECTL</sequence>
<dbReference type="Pfam" id="PF00062">
    <property type="entry name" value="Lys"/>
    <property type="match status" value="1"/>
</dbReference>
<dbReference type="InterPro" id="IPR001916">
    <property type="entry name" value="Glyco_hydro_22"/>
</dbReference>
<keyword evidence="4" id="KW-0929">Antimicrobial</keyword>
<organism evidence="10 11">
    <name type="scientific">Polypedilum vanderplanki</name>
    <name type="common">Sleeping chironomid midge</name>
    <dbReference type="NCBI Taxonomy" id="319348"/>
    <lineage>
        <taxon>Eukaryota</taxon>
        <taxon>Metazoa</taxon>
        <taxon>Ecdysozoa</taxon>
        <taxon>Arthropoda</taxon>
        <taxon>Hexapoda</taxon>
        <taxon>Insecta</taxon>
        <taxon>Pterygota</taxon>
        <taxon>Neoptera</taxon>
        <taxon>Endopterygota</taxon>
        <taxon>Diptera</taxon>
        <taxon>Nematocera</taxon>
        <taxon>Chironomoidea</taxon>
        <taxon>Chironomidae</taxon>
        <taxon>Chironominae</taxon>
        <taxon>Polypedilum</taxon>
        <taxon>Polypedilum</taxon>
    </lineage>
</organism>
<dbReference type="EC" id="3.2.1.17" evidence="3"/>
<dbReference type="OrthoDB" id="17373at2759"/>
<dbReference type="PANTHER" id="PTHR11407:SF63">
    <property type="entry name" value="LYSOZYME C"/>
    <property type="match status" value="1"/>
</dbReference>
<gene>
    <name evidence="10" type="ORF">PVAND_001249</name>
</gene>
<dbReference type="InterPro" id="IPR019799">
    <property type="entry name" value="Glyco_hydro_22_CS"/>
</dbReference>
<dbReference type="PRINTS" id="PR00135">
    <property type="entry name" value="LYZLACT"/>
</dbReference>
<comment type="caution">
    <text evidence="10">The sequence shown here is derived from an EMBL/GenBank/DDBJ whole genome shotgun (WGS) entry which is preliminary data.</text>
</comment>
<evidence type="ECO:0000256" key="7">
    <source>
        <dbReference type="RuleBase" id="RU004440"/>
    </source>
</evidence>
<dbReference type="GO" id="GO:0003796">
    <property type="term" value="F:lysozyme activity"/>
    <property type="evidence" value="ECO:0007669"/>
    <property type="project" value="UniProtKB-EC"/>
</dbReference>
<evidence type="ECO:0000259" key="9">
    <source>
        <dbReference type="PROSITE" id="PS00128"/>
    </source>
</evidence>
<dbReference type="PRINTS" id="PR00137">
    <property type="entry name" value="LYSOZYME"/>
</dbReference>
<dbReference type="Gene3D" id="1.10.530.10">
    <property type="match status" value="1"/>
</dbReference>
<dbReference type="PROSITE" id="PS51348">
    <property type="entry name" value="GLYCOSYL_HYDROL_F22_2"/>
    <property type="match status" value="1"/>
</dbReference>